<dbReference type="PANTHER" id="PTHR33571:SF12">
    <property type="entry name" value="BSL3053 PROTEIN"/>
    <property type="match status" value="1"/>
</dbReference>
<dbReference type="GO" id="GO:0016779">
    <property type="term" value="F:nucleotidyltransferase activity"/>
    <property type="evidence" value="ECO:0007669"/>
    <property type="project" value="UniProtKB-KW"/>
</dbReference>
<evidence type="ECO:0000256" key="2">
    <source>
        <dbReference type="ARBA" id="ARBA00022649"/>
    </source>
</evidence>
<evidence type="ECO:0000256" key="4">
    <source>
        <dbReference type="ARBA" id="ARBA00022695"/>
    </source>
</evidence>
<comment type="similarity">
    <text evidence="9">Belongs to the MntA antitoxin family.</text>
</comment>
<dbReference type="PANTHER" id="PTHR33571">
    <property type="entry name" value="SSL8005 PROTEIN"/>
    <property type="match status" value="1"/>
</dbReference>
<sequence>MAENKKVGLKQLLQEKREEIINIATKHGAYNLRVFGSVARGEETEASDIDFLIDYDLDKISPWFPGGLILDLENLLNRKVDIVTTKSLHDLKNSIACIFPHLGSLKS</sequence>
<keyword evidence="7" id="KW-0067">ATP-binding</keyword>
<keyword evidence="5" id="KW-0479">Metal-binding</keyword>
<keyword evidence="12" id="KW-1185">Reference proteome</keyword>
<accession>A0AAJ6NRC2</accession>
<keyword evidence="8" id="KW-0460">Magnesium</keyword>
<dbReference type="InterPro" id="IPR043519">
    <property type="entry name" value="NT_sf"/>
</dbReference>
<evidence type="ECO:0000256" key="6">
    <source>
        <dbReference type="ARBA" id="ARBA00022741"/>
    </source>
</evidence>
<organism evidence="11 12">
    <name type="scientific">Halotia branconii CENA392</name>
    <dbReference type="NCBI Taxonomy" id="1539056"/>
    <lineage>
        <taxon>Bacteria</taxon>
        <taxon>Bacillati</taxon>
        <taxon>Cyanobacteriota</taxon>
        <taxon>Cyanophyceae</taxon>
        <taxon>Nostocales</taxon>
        <taxon>Nodulariaceae</taxon>
        <taxon>Halotia</taxon>
    </lineage>
</organism>
<dbReference type="InterPro" id="IPR002934">
    <property type="entry name" value="Polymerase_NTP_transf_dom"/>
</dbReference>
<reference evidence="11 12" key="1">
    <citation type="journal article" date="2023" name="Limnol Oceanogr Lett">
        <title>Environmental adaptations by the intertidal Antarctic cyanobacterium Halotia branconii CENA392 as revealed using long-read genome sequencing.</title>
        <authorList>
            <person name="Dextro R.B."/>
            <person name="Delbaje E."/>
            <person name="Freitas P.N.N."/>
            <person name="Geraldes V."/>
            <person name="Pinto E."/>
            <person name="Long P.F."/>
            <person name="Fiore M.F."/>
        </authorList>
    </citation>
    <scope>NUCLEOTIDE SEQUENCE [LARGE SCALE GENOMIC DNA]</scope>
    <source>
        <strain evidence="11 12">CENA392</strain>
    </source>
</reference>
<comment type="cofactor">
    <cofactor evidence="1">
        <name>Mg(2+)</name>
        <dbReference type="ChEBI" id="CHEBI:18420"/>
    </cofactor>
</comment>
<name>A0AAJ6NRC2_9CYAN</name>
<keyword evidence="4" id="KW-0548">Nucleotidyltransferase</keyword>
<dbReference type="RefSeq" id="WP_281482452.1">
    <property type="nucleotide sequence ID" value="NZ_CP124543.1"/>
</dbReference>
<keyword evidence="3" id="KW-0808">Transferase</keyword>
<dbReference type="SUPFAM" id="SSF81301">
    <property type="entry name" value="Nucleotidyltransferase"/>
    <property type="match status" value="1"/>
</dbReference>
<dbReference type="GO" id="GO:0005524">
    <property type="term" value="F:ATP binding"/>
    <property type="evidence" value="ECO:0007669"/>
    <property type="project" value="UniProtKB-KW"/>
</dbReference>
<dbReference type="CDD" id="cd05403">
    <property type="entry name" value="NT_KNTase_like"/>
    <property type="match status" value="1"/>
</dbReference>
<keyword evidence="6" id="KW-0547">Nucleotide-binding</keyword>
<dbReference type="EMBL" id="CP124543">
    <property type="protein sequence ID" value="WGV25148.1"/>
    <property type="molecule type" value="Genomic_DNA"/>
</dbReference>
<evidence type="ECO:0000256" key="1">
    <source>
        <dbReference type="ARBA" id="ARBA00001946"/>
    </source>
</evidence>
<evidence type="ECO:0000259" key="10">
    <source>
        <dbReference type="Pfam" id="PF01909"/>
    </source>
</evidence>
<evidence type="ECO:0000256" key="5">
    <source>
        <dbReference type="ARBA" id="ARBA00022723"/>
    </source>
</evidence>
<evidence type="ECO:0000313" key="12">
    <source>
        <dbReference type="Proteomes" id="UP001223520"/>
    </source>
</evidence>
<feature type="domain" description="Polymerase nucleotidyl transferase" evidence="10">
    <location>
        <begin position="26"/>
        <end position="92"/>
    </location>
</feature>
<evidence type="ECO:0000256" key="9">
    <source>
        <dbReference type="ARBA" id="ARBA00038276"/>
    </source>
</evidence>
<protein>
    <submittedName>
        <fullName evidence="11">Nucleotidyltransferase domain-containing protein</fullName>
    </submittedName>
</protein>
<dbReference type="Pfam" id="PF01909">
    <property type="entry name" value="NTP_transf_2"/>
    <property type="match status" value="1"/>
</dbReference>
<keyword evidence="2" id="KW-1277">Toxin-antitoxin system</keyword>
<dbReference type="InterPro" id="IPR052038">
    <property type="entry name" value="Type-VII_TA_antitoxin"/>
</dbReference>
<dbReference type="GO" id="GO:0046872">
    <property type="term" value="F:metal ion binding"/>
    <property type="evidence" value="ECO:0007669"/>
    <property type="project" value="UniProtKB-KW"/>
</dbReference>
<dbReference type="KEGG" id="hbq:QI031_25890"/>
<dbReference type="Gene3D" id="3.30.460.10">
    <property type="entry name" value="Beta Polymerase, domain 2"/>
    <property type="match status" value="1"/>
</dbReference>
<gene>
    <name evidence="11" type="ORF">QI031_25890</name>
</gene>
<proteinExistence type="inferred from homology"/>
<evidence type="ECO:0000256" key="7">
    <source>
        <dbReference type="ARBA" id="ARBA00022840"/>
    </source>
</evidence>
<evidence type="ECO:0000313" key="11">
    <source>
        <dbReference type="EMBL" id="WGV25148.1"/>
    </source>
</evidence>
<evidence type="ECO:0000256" key="3">
    <source>
        <dbReference type="ARBA" id="ARBA00022679"/>
    </source>
</evidence>
<dbReference type="AlphaFoldDB" id="A0AAJ6NRC2"/>
<dbReference type="Proteomes" id="UP001223520">
    <property type="component" value="Chromosome"/>
</dbReference>
<evidence type="ECO:0000256" key="8">
    <source>
        <dbReference type="ARBA" id="ARBA00022842"/>
    </source>
</evidence>